<dbReference type="STRING" id="1168035.SAMN05444280_1246"/>
<dbReference type="PANTHER" id="PTHR38590:SF1">
    <property type="entry name" value="BLL0828 PROTEIN"/>
    <property type="match status" value="1"/>
</dbReference>
<keyword evidence="2" id="KW-0255">Endonuclease</keyword>
<dbReference type="Gene3D" id="3.40.960.10">
    <property type="entry name" value="VSR Endonuclease"/>
    <property type="match status" value="1"/>
</dbReference>
<evidence type="ECO:0000313" key="3">
    <source>
        <dbReference type="Proteomes" id="UP000184050"/>
    </source>
</evidence>
<keyword evidence="2" id="KW-0378">Hydrolase</keyword>
<keyword evidence="2" id="KW-0540">Nuclease</keyword>
<organism evidence="2 3">
    <name type="scientific">Tangfeifania diversioriginum</name>
    <dbReference type="NCBI Taxonomy" id="1168035"/>
    <lineage>
        <taxon>Bacteria</taxon>
        <taxon>Pseudomonadati</taxon>
        <taxon>Bacteroidota</taxon>
        <taxon>Bacteroidia</taxon>
        <taxon>Marinilabiliales</taxon>
        <taxon>Prolixibacteraceae</taxon>
        <taxon>Tangfeifania</taxon>
    </lineage>
</organism>
<dbReference type="InterPro" id="IPR007569">
    <property type="entry name" value="DUF559"/>
</dbReference>
<dbReference type="RefSeq" id="WP_073170979.1">
    <property type="nucleotide sequence ID" value="NZ_FQZE01000024.1"/>
</dbReference>
<evidence type="ECO:0000259" key="1">
    <source>
        <dbReference type="Pfam" id="PF04480"/>
    </source>
</evidence>
<proteinExistence type="predicted"/>
<dbReference type="PANTHER" id="PTHR38590">
    <property type="entry name" value="BLL0828 PROTEIN"/>
    <property type="match status" value="1"/>
</dbReference>
<dbReference type="AlphaFoldDB" id="A0A1M6KPA7"/>
<sequence length="130" mass="15475">MPQKSQIPGILFNAAPVTVEKAQKLRQKLTPAEKMLWGFLRNRKFKHLKFRRQHPIDQYIVDFICIEKKLVIEVDGGIHQKPEQIEHDRKRTADLEDYGLKIIRFSNEEILNDIFKVLKEMDTYIEENEL</sequence>
<name>A0A1M6KPA7_9BACT</name>
<dbReference type="InterPro" id="IPR011335">
    <property type="entry name" value="Restrct_endonuc-II-like"/>
</dbReference>
<feature type="domain" description="DUF559" evidence="1">
    <location>
        <begin position="20"/>
        <end position="123"/>
    </location>
</feature>
<dbReference type="OrthoDB" id="9798754at2"/>
<protein>
    <submittedName>
        <fullName evidence="2">Very-short-patch-repair endonuclease</fullName>
    </submittedName>
</protein>
<reference evidence="2 3" key="1">
    <citation type="submission" date="2016-11" db="EMBL/GenBank/DDBJ databases">
        <authorList>
            <person name="Jaros S."/>
            <person name="Januszkiewicz K."/>
            <person name="Wedrychowicz H."/>
        </authorList>
    </citation>
    <scope>NUCLEOTIDE SEQUENCE [LARGE SCALE GENOMIC DNA]</scope>
    <source>
        <strain evidence="2 3">DSM 27063</strain>
    </source>
</reference>
<dbReference type="Pfam" id="PF04480">
    <property type="entry name" value="DUF559"/>
    <property type="match status" value="1"/>
</dbReference>
<gene>
    <name evidence="2" type="ORF">SAMN05444280_1246</name>
</gene>
<dbReference type="Proteomes" id="UP000184050">
    <property type="component" value="Unassembled WGS sequence"/>
</dbReference>
<dbReference type="SUPFAM" id="SSF52980">
    <property type="entry name" value="Restriction endonuclease-like"/>
    <property type="match status" value="1"/>
</dbReference>
<dbReference type="CDD" id="cd01038">
    <property type="entry name" value="Endonuclease_DUF559"/>
    <property type="match status" value="1"/>
</dbReference>
<dbReference type="GO" id="GO:0004519">
    <property type="term" value="F:endonuclease activity"/>
    <property type="evidence" value="ECO:0007669"/>
    <property type="project" value="UniProtKB-KW"/>
</dbReference>
<accession>A0A1M6KPA7</accession>
<keyword evidence="3" id="KW-1185">Reference proteome</keyword>
<dbReference type="EMBL" id="FQZE01000024">
    <property type="protein sequence ID" value="SHJ60823.1"/>
    <property type="molecule type" value="Genomic_DNA"/>
</dbReference>
<dbReference type="InterPro" id="IPR047216">
    <property type="entry name" value="Endonuclease_DUF559_bact"/>
</dbReference>
<evidence type="ECO:0000313" key="2">
    <source>
        <dbReference type="EMBL" id="SHJ60823.1"/>
    </source>
</evidence>